<reference evidence="2 3" key="1">
    <citation type="submission" date="2017-09" db="EMBL/GenBank/DDBJ databases">
        <authorList>
            <person name="Lee N."/>
            <person name="Cho B.-K."/>
        </authorList>
    </citation>
    <scope>NUCLEOTIDE SEQUENCE [LARGE SCALE GENOMIC DNA]</scope>
    <source>
        <strain evidence="2 3">ATCC 39115</strain>
    </source>
</reference>
<sequence>MDTTRMEALLGALAVLGLLVLMVLPAVIGIVHDRRIDRQLRQAEAGRTTAPGGRDVPAAPARTTRDATPSRAPRDITSSRTPRDATSHRTTRAA</sequence>
<feature type="compositionally biased region" description="Low complexity" evidence="1">
    <location>
        <begin position="57"/>
        <end position="71"/>
    </location>
</feature>
<organism evidence="2 3">
    <name type="scientific">Streptomyces viridosporus T7A</name>
    <dbReference type="NCBI Taxonomy" id="665577"/>
    <lineage>
        <taxon>Bacteria</taxon>
        <taxon>Bacillati</taxon>
        <taxon>Actinomycetota</taxon>
        <taxon>Actinomycetes</taxon>
        <taxon>Kitasatosporales</taxon>
        <taxon>Streptomycetaceae</taxon>
        <taxon>Streptomyces</taxon>
    </lineage>
</organism>
<evidence type="ECO:0000313" key="3">
    <source>
        <dbReference type="Proteomes" id="UP000327143"/>
    </source>
</evidence>
<dbReference type="RefSeq" id="WP_050793763.1">
    <property type="nucleotide sequence ID" value="NZ_CP023700.1"/>
</dbReference>
<gene>
    <name evidence="2" type="ORF">CP969_25555</name>
</gene>
<evidence type="ECO:0000256" key="1">
    <source>
        <dbReference type="SAM" id="MobiDB-lite"/>
    </source>
</evidence>
<evidence type="ECO:0000313" key="2">
    <source>
        <dbReference type="EMBL" id="QEU87674.1"/>
    </source>
</evidence>
<keyword evidence="3" id="KW-1185">Reference proteome</keyword>
<dbReference type="Proteomes" id="UP000327143">
    <property type="component" value="Chromosome"/>
</dbReference>
<protein>
    <recommendedName>
        <fullName evidence="4">Secreted protein</fullName>
    </recommendedName>
</protein>
<dbReference type="EMBL" id="CP023700">
    <property type="protein sequence ID" value="QEU87674.1"/>
    <property type="molecule type" value="Genomic_DNA"/>
</dbReference>
<evidence type="ECO:0008006" key="4">
    <source>
        <dbReference type="Google" id="ProtNLM"/>
    </source>
</evidence>
<proteinExistence type="predicted"/>
<name>A0ABX6AII2_STRVD</name>
<feature type="region of interest" description="Disordered" evidence="1">
    <location>
        <begin position="42"/>
        <end position="94"/>
    </location>
</feature>
<accession>A0ABX6AII2</accession>